<reference evidence="1 2" key="1">
    <citation type="journal article" date="2024" name="G3 (Bethesda)">
        <title>Genome assembly of Hibiscus sabdariffa L. provides insights into metabolisms of medicinal natural products.</title>
        <authorList>
            <person name="Kim T."/>
        </authorList>
    </citation>
    <scope>NUCLEOTIDE SEQUENCE [LARGE SCALE GENOMIC DNA]</scope>
    <source>
        <strain evidence="1">TK-2024</strain>
        <tissue evidence="1">Old leaves</tissue>
    </source>
</reference>
<dbReference type="Proteomes" id="UP001396334">
    <property type="component" value="Unassembled WGS sequence"/>
</dbReference>
<keyword evidence="2" id="KW-1185">Reference proteome</keyword>
<evidence type="ECO:0000313" key="2">
    <source>
        <dbReference type="Proteomes" id="UP001396334"/>
    </source>
</evidence>
<dbReference type="EMBL" id="JBBPBN010000257">
    <property type="protein sequence ID" value="KAK8491900.1"/>
    <property type="molecule type" value="Genomic_DNA"/>
</dbReference>
<gene>
    <name evidence="1" type="ORF">V6N11_014024</name>
</gene>
<sequence length="68" mass="7228">MNHSERSTANSTVNRSKTRKDSQAAVTPGHLLGMHCASVSIRLLGKVIAVCQAVEGCLPGFRFKADSS</sequence>
<comment type="caution">
    <text evidence="1">The sequence shown here is derived from an EMBL/GenBank/DDBJ whole genome shotgun (WGS) entry which is preliminary data.</text>
</comment>
<name>A0ABR2AFF7_9ROSI</name>
<protein>
    <submittedName>
        <fullName evidence="1">Uncharacterized protein</fullName>
    </submittedName>
</protein>
<organism evidence="1 2">
    <name type="scientific">Hibiscus sabdariffa</name>
    <name type="common">roselle</name>
    <dbReference type="NCBI Taxonomy" id="183260"/>
    <lineage>
        <taxon>Eukaryota</taxon>
        <taxon>Viridiplantae</taxon>
        <taxon>Streptophyta</taxon>
        <taxon>Embryophyta</taxon>
        <taxon>Tracheophyta</taxon>
        <taxon>Spermatophyta</taxon>
        <taxon>Magnoliopsida</taxon>
        <taxon>eudicotyledons</taxon>
        <taxon>Gunneridae</taxon>
        <taxon>Pentapetalae</taxon>
        <taxon>rosids</taxon>
        <taxon>malvids</taxon>
        <taxon>Malvales</taxon>
        <taxon>Malvaceae</taxon>
        <taxon>Malvoideae</taxon>
        <taxon>Hibiscus</taxon>
    </lineage>
</organism>
<proteinExistence type="predicted"/>
<evidence type="ECO:0000313" key="1">
    <source>
        <dbReference type="EMBL" id="KAK8491900.1"/>
    </source>
</evidence>
<accession>A0ABR2AFF7</accession>